<dbReference type="AlphaFoldDB" id="A0A9P8NYN7"/>
<protein>
    <submittedName>
        <fullName evidence="1">Uncharacterized protein</fullName>
    </submittedName>
</protein>
<name>A0A9P8NYN7_9ASCO</name>
<dbReference type="Proteomes" id="UP000769157">
    <property type="component" value="Unassembled WGS sequence"/>
</dbReference>
<sequence>MHPLFTRASYNTSSESCEKGSRFRRTVPRNNTGSCGMIDSFDRSSCNPISWIFTPSISIAPSGSLSRYKAVMMVDFPAPVRPQIPIFSDGWISIVRSRKTSGKSGRYLKLTWSNLMAPFSGHEAGGFLLGSELNAGASCGISMAYSPTRSTLFIFCSSWPIDRDVVINCILTLTRYEMIRPEPAALILNTRPTHIMEMSRLMNTAHPCSEMANHLCKESVRKYDSFMELINFMFLRRYRSTQS</sequence>
<reference evidence="1" key="1">
    <citation type="journal article" date="2021" name="Open Biol.">
        <title>Shared evolutionary footprints suggest mitochondrial oxidative damage underlies multiple complex I losses in fungi.</title>
        <authorList>
            <person name="Schikora-Tamarit M.A."/>
            <person name="Marcet-Houben M."/>
            <person name="Nosek J."/>
            <person name="Gabaldon T."/>
        </authorList>
    </citation>
    <scope>NUCLEOTIDE SEQUENCE</scope>
    <source>
        <strain evidence="1">CBS6075</strain>
    </source>
</reference>
<evidence type="ECO:0000313" key="2">
    <source>
        <dbReference type="Proteomes" id="UP000769157"/>
    </source>
</evidence>
<dbReference type="EMBL" id="JAEUBE010000378">
    <property type="protein sequence ID" value="KAH3662633.1"/>
    <property type="molecule type" value="Genomic_DNA"/>
</dbReference>
<keyword evidence="2" id="KW-1185">Reference proteome</keyword>
<organism evidence="1 2">
    <name type="scientific">Ogataea philodendri</name>
    <dbReference type="NCBI Taxonomy" id="1378263"/>
    <lineage>
        <taxon>Eukaryota</taxon>
        <taxon>Fungi</taxon>
        <taxon>Dikarya</taxon>
        <taxon>Ascomycota</taxon>
        <taxon>Saccharomycotina</taxon>
        <taxon>Pichiomycetes</taxon>
        <taxon>Pichiales</taxon>
        <taxon>Pichiaceae</taxon>
        <taxon>Ogataea</taxon>
    </lineage>
</organism>
<dbReference type="RefSeq" id="XP_046059722.1">
    <property type="nucleotide sequence ID" value="XM_046207114.1"/>
</dbReference>
<accession>A0A9P8NYN7</accession>
<gene>
    <name evidence="1" type="ORF">OGAPHI_005885</name>
</gene>
<evidence type="ECO:0000313" key="1">
    <source>
        <dbReference type="EMBL" id="KAH3662633.1"/>
    </source>
</evidence>
<reference evidence="1" key="2">
    <citation type="submission" date="2021-01" db="EMBL/GenBank/DDBJ databases">
        <authorList>
            <person name="Schikora-Tamarit M.A."/>
        </authorList>
    </citation>
    <scope>NUCLEOTIDE SEQUENCE</scope>
    <source>
        <strain evidence="1">CBS6075</strain>
    </source>
</reference>
<comment type="caution">
    <text evidence="1">The sequence shown here is derived from an EMBL/GenBank/DDBJ whole genome shotgun (WGS) entry which is preliminary data.</text>
</comment>
<dbReference type="OrthoDB" id="10596348at2759"/>
<proteinExistence type="predicted"/>
<dbReference type="GeneID" id="70237849"/>